<dbReference type="InterPro" id="IPR007029">
    <property type="entry name" value="YHS_dom"/>
</dbReference>
<dbReference type="InterPro" id="IPR052698">
    <property type="entry name" value="MoCofactor_Util/Proc"/>
</dbReference>
<dbReference type="InterPro" id="IPR003777">
    <property type="entry name" value="XdhC_CoxI"/>
</dbReference>
<gene>
    <name evidence="4" type="ORF">B1813_16935</name>
</gene>
<dbReference type="STRING" id="1962155.B1813_16935"/>
<dbReference type="Pfam" id="PF13478">
    <property type="entry name" value="XdhC_C"/>
    <property type="match status" value="1"/>
</dbReference>
<accession>A0A1V9A213</accession>
<reference evidence="4 5" key="1">
    <citation type="submission" date="2017-02" db="EMBL/GenBank/DDBJ databases">
        <title>Draft genome of Saccharomonospora sp. 154.</title>
        <authorList>
            <person name="Alonso-Carmona G.S."/>
            <person name="De La Haba R."/>
            <person name="Vera-Gargallo B."/>
            <person name="Sandoval-Trujillo A.H."/>
            <person name="Ramirez-Duran N."/>
            <person name="Ventosa A."/>
        </authorList>
    </citation>
    <scope>NUCLEOTIDE SEQUENCE [LARGE SCALE GENOMIC DNA]</scope>
    <source>
        <strain evidence="4 5">LRS4.154</strain>
    </source>
</reference>
<dbReference type="AlphaFoldDB" id="A0A1V9A213"/>
<feature type="domain" description="YHS" evidence="2">
    <location>
        <begin position="259"/>
        <end position="303"/>
    </location>
</feature>
<keyword evidence="5" id="KW-1185">Reference proteome</keyword>
<dbReference type="Gene3D" id="3.40.50.720">
    <property type="entry name" value="NAD(P)-binding Rossmann-like Domain"/>
    <property type="match status" value="1"/>
</dbReference>
<proteinExistence type="predicted"/>
<evidence type="ECO:0000313" key="5">
    <source>
        <dbReference type="Proteomes" id="UP000192591"/>
    </source>
</evidence>
<evidence type="ECO:0000313" key="4">
    <source>
        <dbReference type="EMBL" id="OQO91169.1"/>
    </source>
</evidence>
<dbReference type="InterPro" id="IPR009078">
    <property type="entry name" value="Ferritin-like_SF"/>
</dbReference>
<dbReference type="EMBL" id="MWIH01000006">
    <property type="protein sequence ID" value="OQO91169.1"/>
    <property type="molecule type" value="Genomic_DNA"/>
</dbReference>
<dbReference type="GO" id="GO:0016491">
    <property type="term" value="F:oxidoreductase activity"/>
    <property type="evidence" value="ECO:0007669"/>
    <property type="project" value="InterPro"/>
</dbReference>
<evidence type="ECO:0000259" key="2">
    <source>
        <dbReference type="Pfam" id="PF04945"/>
    </source>
</evidence>
<evidence type="ECO:0000259" key="1">
    <source>
        <dbReference type="Pfam" id="PF02625"/>
    </source>
</evidence>
<dbReference type="RefSeq" id="WP_081193415.1">
    <property type="nucleotide sequence ID" value="NZ_MWIH01000006.1"/>
</dbReference>
<dbReference type="InterPro" id="IPR012348">
    <property type="entry name" value="RNR-like"/>
</dbReference>
<dbReference type="Pfam" id="PF04945">
    <property type="entry name" value="YHS"/>
    <property type="match status" value="1"/>
</dbReference>
<dbReference type="PANTHER" id="PTHR30388:SF4">
    <property type="entry name" value="MOLYBDENUM COFACTOR INSERTION CHAPERONE PAOD"/>
    <property type="match status" value="1"/>
</dbReference>
<sequence>MSTWSRALFAHAERLRDERAPFVLATVVRARRPTSATPGDRALVLADGTVEGFVGGVCAESTVRLEGLRVLASGRATMLRITPDAAAESAEGEQEPDTVTVANPCLSGGAVELFLEPQLPPPLVEVFGDSPTARALREVGAVLDYDVRTCAPDPDFGDGTETAVVVASHGRDEEPVLRAALRSGVAYVGLIASPRRGRAVLDALGEPDAERVHTPAGLDLGARSPHEIALSVYAEIVATRPGVPEQRREHTVPEVVEAVDPVCGMTVAVAPSTPQSSYEGRRYYFCGIGCAEAFAAWPARYATSGAHAG</sequence>
<feature type="domain" description="XdhC Rossmann" evidence="3">
    <location>
        <begin position="126"/>
        <end position="236"/>
    </location>
</feature>
<evidence type="ECO:0000259" key="3">
    <source>
        <dbReference type="Pfam" id="PF13478"/>
    </source>
</evidence>
<dbReference type="SUPFAM" id="SSF47240">
    <property type="entry name" value="Ferritin-like"/>
    <property type="match status" value="1"/>
</dbReference>
<name>A0A1V9A213_SACPI</name>
<organism evidence="4 5">
    <name type="scientific">Saccharomonospora piscinae</name>
    <dbReference type="NCBI Taxonomy" id="687388"/>
    <lineage>
        <taxon>Bacteria</taxon>
        <taxon>Bacillati</taxon>
        <taxon>Actinomycetota</taxon>
        <taxon>Actinomycetes</taxon>
        <taxon>Pseudonocardiales</taxon>
        <taxon>Pseudonocardiaceae</taxon>
        <taxon>Saccharomonospora</taxon>
    </lineage>
</organism>
<dbReference type="Gene3D" id="1.10.620.20">
    <property type="entry name" value="Ribonucleotide Reductase, subunit A"/>
    <property type="match status" value="1"/>
</dbReference>
<protein>
    <submittedName>
        <fullName evidence="4">Cytochrome oxidase I</fullName>
    </submittedName>
</protein>
<feature type="domain" description="XdhC- CoxI" evidence="1">
    <location>
        <begin position="16"/>
        <end position="81"/>
    </location>
</feature>
<dbReference type="PANTHER" id="PTHR30388">
    <property type="entry name" value="ALDEHYDE OXIDOREDUCTASE MOLYBDENUM COFACTOR ASSEMBLY PROTEIN"/>
    <property type="match status" value="1"/>
</dbReference>
<dbReference type="Pfam" id="PF02625">
    <property type="entry name" value="XdhC_CoxI"/>
    <property type="match status" value="1"/>
</dbReference>
<dbReference type="Proteomes" id="UP000192591">
    <property type="component" value="Unassembled WGS sequence"/>
</dbReference>
<dbReference type="InterPro" id="IPR027051">
    <property type="entry name" value="XdhC_Rossmann_dom"/>
</dbReference>
<comment type="caution">
    <text evidence="4">The sequence shown here is derived from an EMBL/GenBank/DDBJ whole genome shotgun (WGS) entry which is preliminary data.</text>
</comment>